<dbReference type="AlphaFoldDB" id="K4KTV2"/>
<protein>
    <recommendedName>
        <fullName evidence="2">DnaJ-related protein N-terminal domain-containing protein</fullName>
    </recommendedName>
</protein>
<feature type="domain" description="DnaJ-related protein N-terminal" evidence="2">
    <location>
        <begin position="77"/>
        <end position="164"/>
    </location>
</feature>
<dbReference type="Gene3D" id="1.10.287.110">
    <property type="entry name" value="DnaJ domain"/>
    <property type="match status" value="1"/>
</dbReference>
<dbReference type="Pfam" id="PF12339">
    <property type="entry name" value="DNAJ_related"/>
    <property type="match status" value="1"/>
</dbReference>
<evidence type="ECO:0000313" key="4">
    <source>
        <dbReference type="Proteomes" id="UP000000466"/>
    </source>
</evidence>
<gene>
    <name evidence="3" type="ordered locus">M5M_00860</name>
</gene>
<evidence type="ECO:0000256" key="1">
    <source>
        <dbReference type="ARBA" id="ARBA00023186"/>
    </source>
</evidence>
<dbReference type="eggNOG" id="COG2214">
    <property type="taxonomic scope" value="Bacteria"/>
</dbReference>
<dbReference type="InterPro" id="IPR021059">
    <property type="entry name" value="DnaJ-related_N"/>
</dbReference>
<dbReference type="STRING" id="1117647.M5M_00860"/>
<reference evidence="3 4" key="1">
    <citation type="journal article" date="2013" name="Genome Announc.">
        <title>Complete genome sequence of Simiduia agarivorans SA1(T), a marine bacterium able to degrade a variety of polysaccharides.</title>
        <authorList>
            <person name="Lin S.Y."/>
            <person name="Shieh W.Y."/>
            <person name="Chen J.S."/>
            <person name="Tang S.L."/>
        </authorList>
    </citation>
    <scope>NUCLEOTIDE SEQUENCE [LARGE SCALE GENOMIC DNA]</scope>
    <source>
        <strain evidence="4">DSM 21679 / JCM 13881 / BCRC 17597 / SA1</strain>
    </source>
</reference>
<proteinExistence type="predicted"/>
<dbReference type="EMBL" id="CP003746">
    <property type="protein sequence ID" value="AFU97407.1"/>
    <property type="molecule type" value="Genomic_DNA"/>
</dbReference>
<organism evidence="3 4">
    <name type="scientific">Simiduia agarivorans (strain DSM 21679 / JCM 13881 / BCRC 17597 / SA1)</name>
    <dbReference type="NCBI Taxonomy" id="1117647"/>
    <lineage>
        <taxon>Bacteria</taxon>
        <taxon>Pseudomonadati</taxon>
        <taxon>Pseudomonadota</taxon>
        <taxon>Gammaproteobacteria</taxon>
        <taxon>Cellvibrionales</taxon>
        <taxon>Cellvibrionaceae</taxon>
        <taxon>Simiduia</taxon>
    </lineage>
</organism>
<evidence type="ECO:0000259" key="2">
    <source>
        <dbReference type="Pfam" id="PF12339"/>
    </source>
</evidence>
<keyword evidence="1" id="KW-0143">Chaperone</keyword>
<dbReference type="SUPFAM" id="SSF46565">
    <property type="entry name" value="Chaperone J-domain"/>
    <property type="match status" value="1"/>
</dbReference>
<dbReference type="InterPro" id="IPR036869">
    <property type="entry name" value="J_dom_sf"/>
</dbReference>
<dbReference type="HOGENOM" id="CLU_1174789_0_0_6"/>
<dbReference type="Proteomes" id="UP000000466">
    <property type="component" value="Chromosome"/>
</dbReference>
<sequence>MAKSRTVWAGFASGSASVHTAGMTAVSTRPPQTNPLLGPIGARLDMLTASMPLAGELKEGDLLGWLRAEGWVEDRLADSALYKVHFLMRNALYRLMPEYPGFSWHLDVLGVRWQALDTGTGQEGRSLAHAPGSAALAEYYLNWANLDLSADDVERLLDSFWRRYAGFTAEDQIAPALAALGLSALPEDLGALKHHYRRRVALAHPDKGGAQADTAEMQRLNDAYARLKLVLKAKEP</sequence>
<evidence type="ECO:0000313" key="3">
    <source>
        <dbReference type="EMBL" id="AFU97407.1"/>
    </source>
</evidence>
<name>K4KTV2_SIMAS</name>
<keyword evidence="4" id="KW-1185">Reference proteome</keyword>
<accession>K4KTV2</accession>
<dbReference type="KEGG" id="saga:M5M_00860"/>